<evidence type="ECO:0000256" key="1">
    <source>
        <dbReference type="SAM" id="SignalP"/>
    </source>
</evidence>
<dbReference type="Gene3D" id="2.40.50.90">
    <property type="match status" value="1"/>
</dbReference>
<feature type="chain" id="PRO_5016605926" evidence="1">
    <location>
        <begin position="36"/>
        <end position="174"/>
    </location>
</feature>
<accession>A0A371X0E6</accession>
<comment type="caution">
    <text evidence="3">The sequence shown here is derived from an EMBL/GenBank/DDBJ whole genome shotgun (WGS) entry which is preliminary data.</text>
</comment>
<reference evidence="3 4" key="1">
    <citation type="submission" date="2018-08" db="EMBL/GenBank/DDBJ databases">
        <title>Fulvimarina sp. 85, whole genome shotgun sequence.</title>
        <authorList>
            <person name="Tuo L."/>
        </authorList>
    </citation>
    <scope>NUCLEOTIDE SEQUENCE [LARGE SCALE GENOMIC DNA]</scope>
    <source>
        <strain evidence="3 4">85</strain>
    </source>
</reference>
<gene>
    <name evidence="3" type="ORF">DYI37_15245</name>
</gene>
<feature type="signal peptide" evidence="1">
    <location>
        <begin position="1"/>
        <end position="35"/>
    </location>
</feature>
<keyword evidence="1" id="KW-0732">Signal</keyword>
<dbReference type="RefSeq" id="WP_116684225.1">
    <property type="nucleotide sequence ID" value="NZ_QURL01000006.1"/>
</dbReference>
<feature type="domain" description="TNase-like" evidence="2">
    <location>
        <begin position="44"/>
        <end position="174"/>
    </location>
</feature>
<evidence type="ECO:0000313" key="4">
    <source>
        <dbReference type="Proteomes" id="UP000264310"/>
    </source>
</evidence>
<dbReference type="PROSITE" id="PS50830">
    <property type="entry name" value="TNASE_3"/>
    <property type="match status" value="1"/>
</dbReference>
<dbReference type="SUPFAM" id="SSF50199">
    <property type="entry name" value="Staphylococcal nuclease"/>
    <property type="match status" value="1"/>
</dbReference>
<keyword evidence="4" id="KW-1185">Reference proteome</keyword>
<name>A0A371X0E6_9HYPH</name>
<evidence type="ECO:0000259" key="2">
    <source>
        <dbReference type="PROSITE" id="PS50830"/>
    </source>
</evidence>
<dbReference type="Pfam" id="PF00565">
    <property type="entry name" value="SNase"/>
    <property type="match status" value="1"/>
</dbReference>
<protein>
    <submittedName>
        <fullName evidence="3">Thermonuclease family protein</fullName>
    </submittedName>
</protein>
<dbReference type="EMBL" id="QURL01000006">
    <property type="protein sequence ID" value="RFC62701.1"/>
    <property type="molecule type" value="Genomic_DNA"/>
</dbReference>
<dbReference type="InterPro" id="IPR035437">
    <property type="entry name" value="SNase_OB-fold_sf"/>
</dbReference>
<dbReference type="OrthoDB" id="309040at2"/>
<organism evidence="3 4">
    <name type="scientific">Fulvimarina endophytica</name>
    <dbReference type="NCBI Taxonomy" id="2293836"/>
    <lineage>
        <taxon>Bacteria</taxon>
        <taxon>Pseudomonadati</taxon>
        <taxon>Pseudomonadota</taxon>
        <taxon>Alphaproteobacteria</taxon>
        <taxon>Hyphomicrobiales</taxon>
        <taxon>Aurantimonadaceae</taxon>
        <taxon>Fulvimarina</taxon>
    </lineage>
</organism>
<dbReference type="AlphaFoldDB" id="A0A371X0E6"/>
<dbReference type="Proteomes" id="UP000264310">
    <property type="component" value="Unassembled WGS sequence"/>
</dbReference>
<proteinExistence type="predicted"/>
<dbReference type="InterPro" id="IPR016071">
    <property type="entry name" value="Staphylococal_nuclease_OB-fold"/>
</dbReference>
<sequence length="174" mass="18264">MIRFRRPASLKGCARAAIAGLCALAAVTAAAPALAGEPPRAIDGPVSAEVIKVRDGDTIEVQAFVWPMQSVYVAVRIRGIDAPEKRGACEAEKAAAEIATRRLEALVASGTVTLTGIKGDKYFGRVLADVATETEGDVAERLLRDGLVVPYGGDKRRDWCTELSESPNGAGSRG</sequence>
<evidence type="ECO:0000313" key="3">
    <source>
        <dbReference type="EMBL" id="RFC62701.1"/>
    </source>
</evidence>
<dbReference type="SMART" id="SM00318">
    <property type="entry name" value="SNc"/>
    <property type="match status" value="1"/>
</dbReference>